<gene>
    <name evidence="3" type="ordered locus">EAT1b_1077</name>
</gene>
<evidence type="ECO:0000313" key="3">
    <source>
        <dbReference type="EMBL" id="ACQ70005.1"/>
    </source>
</evidence>
<feature type="domain" description="Bacterial Ig" evidence="2">
    <location>
        <begin position="939"/>
        <end position="1014"/>
    </location>
</feature>
<dbReference type="Gene3D" id="2.60.40.10">
    <property type="entry name" value="Immunoglobulins"/>
    <property type="match status" value="4"/>
</dbReference>
<dbReference type="HOGENOM" id="CLU_292527_0_0_9"/>
<dbReference type="EMBL" id="CP001615">
    <property type="protein sequence ID" value="ACQ70005.1"/>
    <property type="molecule type" value="Genomic_DNA"/>
</dbReference>
<evidence type="ECO:0000256" key="1">
    <source>
        <dbReference type="SAM" id="SignalP"/>
    </source>
</evidence>
<keyword evidence="1" id="KW-0732">Signal</keyword>
<reference evidence="3 4" key="1">
    <citation type="journal article" date="2011" name="J. Bacteriol.">
        <title>Complete genome sequence of the Thermophilic Bacterium Exiguobacterium sp. AT1b.</title>
        <authorList>
            <person name="Vishnivetskaya T.A."/>
            <person name="Lucas S."/>
            <person name="Copeland A."/>
            <person name="Lapidus A."/>
            <person name="Glavina Del Rio T."/>
            <person name="Dalin E."/>
            <person name="Tice H."/>
            <person name="Bruce D.C."/>
            <person name="Goodwin L.A."/>
            <person name="Pitluck S."/>
            <person name="Saunders E."/>
            <person name="Brettin T."/>
            <person name="Detter C."/>
            <person name="Han C."/>
            <person name="Larimer F."/>
            <person name="Land M.L."/>
            <person name="Hauser L.J."/>
            <person name="Kyrpides N.C."/>
            <person name="Ovchinnikova G."/>
            <person name="Kathariou S."/>
            <person name="Ramaley R.F."/>
            <person name="Rodrigues D.F."/>
            <person name="Hendrix C."/>
            <person name="Richardson P."/>
            <person name="Tiedje J.M."/>
        </authorList>
    </citation>
    <scope>NUCLEOTIDE SEQUENCE [LARGE SCALE GENOMIC DNA]</scope>
    <source>
        <strain evidence="4">ATCC BAA-1283 / AT1b</strain>
    </source>
</reference>
<accession>C4L6H4</accession>
<dbReference type="OrthoDB" id="2357141at2"/>
<feature type="chain" id="PRO_5039616937" description="Bacterial Ig domain-containing protein" evidence="1">
    <location>
        <begin position="23"/>
        <end position="1097"/>
    </location>
</feature>
<dbReference type="Proteomes" id="UP000000716">
    <property type="component" value="Chromosome"/>
</dbReference>
<evidence type="ECO:0000313" key="4">
    <source>
        <dbReference type="Proteomes" id="UP000000716"/>
    </source>
</evidence>
<organism evidence="3 4">
    <name type="scientific">Exiguobacterium sp. (strain ATCC BAA-1283 / AT1b)</name>
    <dbReference type="NCBI Taxonomy" id="360911"/>
    <lineage>
        <taxon>Bacteria</taxon>
        <taxon>Bacillati</taxon>
        <taxon>Bacillota</taxon>
        <taxon>Bacilli</taxon>
        <taxon>Bacillales</taxon>
        <taxon>Bacillales Family XII. Incertae Sedis</taxon>
        <taxon>Exiguobacterium</taxon>
    </lineage>
</organism>
<name>C4L6H4_EXISA</name>
<dbReference type="InterPro" id="IPR041498">
    <property type="entry name" value="Big_6"/>
</dbReference>
<keyword evidence="4" id="KW-1185">Reference proteome</keyword>
<dbReference type="RefSeq" id="WP_012727124.1">
    <property type="nucleotide sequence ID" value="NC_012673.1"/>
</dbReference>
<sequence>MNIKSKLNQLICIVLTSFIVLATLTPQVAEAAVDITVNPFSQNATTITGTIVSDVPIYVNVEGTYKLVSTDEHGQFNIKLSEPIAHQNVYFYKKEGDFFKTVKQVHIGYFGNEMTPPNFYGVKDGKMVLQTWPGYEIVAVYEGETYVAKDVVHIPKKQGTEVKAYTRSGSTRSSTQSYRFDESVNIPLEIASPETERSMIQGKTLPYQKIKVTVGSYTFEEHSDAFGEFYLTVPTEYRYGSAGFTLIAELVHAQLPQEIKTTKEFVPITINEQQPYKMLENGSILEGYTYPDAEILYGDQTIRPNERGQFSSQFKLGTTAKQELVFQRNGQPYATYSFVQPVDSTVFPFEVTKQASTVSGRVEGKTEPGVTLVFRSRDGEFITKASGDGTFGLDLPLFESGEYEVFLKTTGSIYPLGKKVTIQEERPLEAPVLTFNETNLTIQASTFAESAEILVTKPDGDFDLKQVALRNGGVATIPFNYGDRYRIRVVSGNRVSPYVEGIYTQIQRPTFTDFEEGKKTIVGQTEPNATVTLYNSLRYREVLTVTADKSGRFTFELPYVLSKWTYRMHIKRPNGLGNENFYVSPKDVTVPRIYVDGYESIDVISEDAKQLMITSDDLIESSQVWYTIDGKKVSGVVEPKQEDSSSNEIKLFASTDNKTFKEAGVKIIEISLTNPSGLTTVTSLAVKDITPPKLDMDWTLYGESQISGTTDPGRIVHFGRTGNTVTQKADEAGRFTFKLPEPLTPYSRILSTISVWDEAGNRSTSSVNAFGHPIVDIRTNIDGTKVWLANENRYYNYMNYELSINGEQIQLKNGEMLIPLPKAMSYPMKVKLVLRNLDGSIKSTFEKVLERPSTLTTPKNLKASSDRRTITGQLDPYISFDIYDKSGKRITSNRAKGDGSFAVAIVRPLVANESLRIVSKDAFGQTKSMTFKVADKTPPVKPTIQQAVVPLKQITGKAEAGATVRITYRSKTYTTKADSKGIYRLNVSNWLAGQKISVTARDAAGNTSSATTTVILKSFRTASVSAIRTTSTSVSGKADAGATVKVYANNRQVGKTTRVGSSQLFKIAIPKQKKGTKMAVRIYRAGYATVERKLTVY</sequence>
<proteinExistence type="predicted"/>
<feature type="domain" description="Bacterial Ig" evidence="2">
    <location>
        <begin position="857"/>
        <end position="929"/>
    </location>
</feature>
<feature type="signal peptide" evidence="1">
    <location>
        <begin position="1"/>
        <end position="22"/>
    </location>
</feature>
<dbReference type="AlphaFoldDB" id="C4L6H4"/>
<dbReference type="eggNOG" id="COG1404">
    <property type="taxonomic scope" value="Bacteria"/>
</dbReference>
<dbReference type="KEGG" id="eat:EAT1b_1077"/>
<dbReference type="InterPro" id="IPR013783">
    <property type="entry name" value="Ig-like_fold"/>
</dbReference>
<evidence type="ECO:0000259" key="2">
    <source>
        <dbReference type="Pfam" id="PF17936"/>
    </source>
</evidence>
<dbReference type="NCBIfam" id="NF033510">
    <property type="entry name" value="Ca_tandemer"/>
    <property type="match status" value="1"/>
</dbReference>
<protein>
    <recommendedName>
        <fullName evidence="2">Bacterial Ig domain-containing protein</fullName>
    </recommendedName>
</protein>
<dbReference type="Pfam" id="PF17936">
    <property type="entry name" value="Big_6"/>
    <property type="match status" value="2"/>
</dbReference>
<dbReference type="STRING" id="360911.EAT1b_1077"/>